<feature type="active site" evidence="5">
    <location>
        <position position="268"/>
    </location>
</feature>
<dbReference type="Gene3D" id="3.40.1350.10">
    <property type="match status" value="1"/>
</dbReference>
<feature type="active site" evidence="5">
    <location>
        <position position="260"/>
    </location>
</feature>
<comment type="similarity">
    <text evidence="1 4">Belongs to the tRNA-intron endonuclease family.</text>
</comment>
<dbReference type="GO" id="GO:0003676">
    <property type="term" value="F:nucleic acid binding"/>
    <property type="evidence" value="ECO:0007669"/>
    <property type="project" value="InterPro"/>
</dbReference>
<dbReference type="SUPFAM" id="SSF53032">
    <property type="entry name" value="tRNA-intron endonuclease catalytic domain-like"/>
    <property type="match status" value="1"/>
</dbReference>
<dbReference type="InterPro" id="IPR006676">
    <property type="entry name" value="tRNA_splic"/>
</dbReference>
<dbReference type="PANTHER" id="PTHR21227">
    <property type="entry name" value="TRNA-SPLICING ENDONUCLEASE SUBUNIT SEN2"/>
    <property type="match status" value="1"/>
</dbReference>
<gene>
    <name evidence="8" type="ORF">PMKS-003092</name>
</gene>
<dbReference type="OrthoDB" id="10249562at2759"/>
<comment type="function">
    <text evidence="4">Constitutes one of the two catalytic subunit of the tRNA-splicing endonuclease complex, a complex responsible for identification and cleavage of the splice sites in pre-tRNA. It cleaves pre-tRNA at the 5'- and 3'-splice sites to release the intron. The products are an intron and two tRNA half-molecules bearing 2',3'-cyclic phosphate and 5'-OH termini. There are no conserved sequences at the splice sites, but the intron is invariably located at the same site in the gene, placing the splice sites an invariant distance from the constant structural features of the tRNA body.</text>
</comment>
<dbReference type="NCBIfam" id="TIGR00324">
    <property type="entry name" value="endA"/>
    <property type="match status" value="1"/>
</dbReference>
<dbReference type="Pfam" id="PF01974">
    <property type="entry name" value="tRNA_int_endo"/>
    <property type="match status" value="1"/>
</dbReference>
<evidence type="ECO:0000256" key="1">
    <source>
        <dbReference type="ARBA" id="ARBA00008078"/>
    </source>
</evidence>
<dbReference type="InterPro" id="IPR036167">
    <property type="entry name" value="tRNA_intron_Endo_cat-like_sf"/>
</dbReference>
<evidence type="ECO:0000259" key="7">
    <source>
        <dbReference type="Pfam" id="PF01974"/>
    </source>
</evidence>
<dbReference type="GO" id="GO:0005737">
    <property type="term" value="C:cytoplasm"/>
    <property type="evidence" value="ECO:0007669"/>
    <property type="project" value="TreeGrafter"/>
</dbReference>
<feature type="compositionally biased region" description="Polar residues" evidence="6">
    <location>
        <begin position="119"/>
        <end position="144"/>
    </location>
</feature>
<evidence type="ECO:0000313" key="8">
    <source>
        <dbReference type="EMBL" id="GAV29591.1"/>
    </source>
</evidence>
<dbReference type="Proteomes" id="UP000186136">
    <property type="component" value="Unassembled WGS sequence"/>
</dbReference>
<reference evidence="8 9" key="1">
    <citation type="submission" date="2016-08" db="EMBL/GenBank/DDBJ databases">
        <title>Whole genome shotgun sequence of Pichia membranifaciens KS47-1.</title>
        <authorList>
            <person name="Konishi M."/>
            <person name="Ishida M."/>
            <person name="Arakawa T."/>
            <person name="Kato Y."/>
            <person name="Horiuchi J."/>
        </authorList>
    </citation>
    <scope>NUCLEOTIDE SEQUENCE [LARGE SCALE GENOMIC DNA]</scope>
    <source>
        <strain evidence="8 9">KS47-1</strain>
    </source>
</reference>
<organism evidence="8 9">
    <name type="scientific">Pichia membranifaciens</name>
    <dbReference type="NCBI Taxonomy" id="4926"/>
    <lineage>
        <taxon>Eukaryota</taxon>
        <taxon>Fungi</taxon>
        <taxon>Dikarya</taxon>
        <taxon>Ascomycota</taxon>
        <taxon>Saccharomycotina</taxon>
        <taxon>Pichiomycetes</taxon>
        <taxon>Pichiales</taxon>
        <taxon>Pichiaceae</taxon>
        <taxon>Pichia</taxon>
    </lineage>
</organism>
<evidence type="ECO:0000313" key="9">
    <source>
        <dbReference type="Proteomes" id="UP000186136"/>
    </source>
</evidence>
<keyword evidence="2 4" id="KW-0819">tRNA processing</keyword>
<dbReference type="PIRSF" id="PIRSF011789">
    <property type="entry name" value="tRNA_splic_SEN2"/>
    <property type="match status" value="1"/>
</dbReference>
<sequence length="359" mass="41681">MLSLIYIQTSPSRSSTPKGRMQKRIDTSLKCKLNTEELDEAKADDKLFSEEVTKHRRLLRDAWKREREAYFALEKDIKLRSIHGEISNEDKIILETERERLSKLKDDLTKGPHGVNPDLLSSRTSSPLSATFPSNGSNVSKLPANQYNNNYTTSKNNGYNSAEFSEELRMEDYDVIIDSNHIRNLEYLELDPCETLFLFQLKRIRVKLNNEYIKFNDLVKLLVETFGPVIINEYVVYYHYKSLGWCVKPGLKFSCDWVLYARGPPFSHAEFSVKVINENDSNYDSYGDTLVDYSAISRVVSGVKKSLVLCFVDGPVMGSEEWYDKWNEYLVHGDFLKLLNSFVVNEITWRRWAPSRTRM</sequence>
<evidence type="ECO:0000256" key="6">
    <source>
        <dbReference type="SAM" id="MobiDB-lite"/>
    </source>
</evidence>
<protein>
    <recommendedName>
        <fullName evidence="4">tRNA-splicing endonuclease subunit Sen2</fullName>
        <ecNumber evidence="4">4.6.1.16</ecNumber>
    </recommendedName>
</protein>
<keyword evidence="9" id="KW-1185">Reference proteome</keyword>
<comment type="caution">
    <text evidence="8">The sequence shown here is derived from an EMBL/GenBank/DDBJ whole genome shotgun (WGS) entry which is preliminary data.</text>
</comment>
<accession>A0A1Q2YJE3</accession>
<feature type="active site" evidence="5">
    <location>
        <position position="305"/>
    </location>
</feature>
<keyword evidence="3 4" id="KW-0456">Lyase</keyword>
<dbReference type="GO" id="GO:0000379">
    <property type="term" value="P:tRNA-type intron splice site recognition and cleavage"/>
    <property type="evidence" value="ECO:0007669"/>
    <property type="project" value="TreeGrafter"/>
</dbReference>
<dbReference type="PANTHER" id="PTHR21227:SF0">
    <property type="entry name" value="TRNA-SPLICING ENDONUCLEASE SUBUNIT SEN2"/>
    <property type="match status" value="1"/>
</dbReference>
<evidence type="ECO:0000256" key="4">
    <source>
        <dbReference type="PIRNR" id="PIRNR011789"/>
    </source>
</evidence>
<dbReference type="GO" id="GO:0000213">
    <property type="term" value="F:tRNA-intron lyase activity"/>
    <property type="evidence" value="ECO:0007669"/>
    <property type="project" value="UniProtKB-UniRule"/>
</dbReference>
<evidence type="ECO:0000256" key="5">
    <source>
        <dbReference type="PIRSR" id="PIRSR011789-1"/>
    </source>
</evidence>
<dbReference type="AlphaFoldDB" id="A0A1Q2YJE3"/>
<dbReference type="GO" id="GO:0000214">
    <property type="term" value="C:tRNA-intron endonuclease complex"/>
    <property type="evidence" value="ECO:0007669"/>
    <property type="project" value="UniProtKB-UniRule"/>
</dbReference>
<dbReference type="EC" id="4.6.1.16" evidence="4"/>
<dbReference type="EMBL" id="BDGI01000127">
    <property type="protein sequence ID" value="GAV29591.1"/>
    <property type="molecule type" value="Genomic_DNA"/>
</dbReference>
<dbReference type="InterPro" id="IPR006677">
    <property type="entry name" value="tRNA_intron_Endonuc_cat-like"/>
</dbReference>
<feature type="region of interest" description="Disordered" evidence="6">
    <location>
        <begin position="107"/>
        <end position="144"/>
    </location>
</feature>
<dbReference type="InterPro" id="IPR011856">
    <property type="entry name" value="tRNA_endonuc-like_dom_sf"/>
</dbReference>
<evidence type="ECO:0000256" key="2">
    <source>
        <dbReference type="ARBA" id="ARBA00022694"/>
    </source>
</evidence>
<name>A0A1Q2YJE3_9ASCO</name>
<feature type="domain" description="tRNA intron endonuclease catalytic" evidence="7">
    <location>
        <begin position="232"/>
        <end position="313"/>
    </location>
</feature>
<proteinExistence type="inferred from homology"/>
<dbReference type="CDD" id="cd22363">
    <property type="entry name" value="tRNA-intron_lyase_C"/>
    <property type="match status" value="1"/>
</dbReference>
<evidence type="ECO:0000256" key="3">
    <source>
        <dbReference type="ARBA" id="ARBA00023239"/>
    </source>
</evidence>
<dbReference type="InterPro" id="IPR016589">
    <property type="entry name" value="tRNA_splic_SEN2"/>
</dbReference>